<comment type="subcellular location">
    <subcellularLocation>
        <location evidence="1">Membrane</location>
        <topology evidence="1">Multi-pass membrane protein</topology>
    </subcellularLocation>
</comment>
<accession>A0A6I9ID60</accession>
<name>A0A6I9ID60_VICPA</name>
<dbReference type="Proteomes" id="UP001652581">
    <property type="component" value="Chromosome 33"/>
</dbReference>
<dbReference type="CTD" id="338661"/>
<proteinExistence type="predicted"/>
<evidence type="ECO:0000256" key="4">
    <source>
        <dbReference type="SAM" id="Phobius"/>
    </source>
</evidence>
<dbReference type="InterPro" id="IPR033542">
    <property type="entry name" value="TM225"/>
</dbReference>
<dbReference type="Gene3D" id="1.20.140.150">
    <property type="match status" value="1"/>
</dbReference>
<dbReference type="GeneID" id="102540248"/>
<evidence type="ECO:0000259" key="5">
    <source>
        <dbReference type="Pfam" id="PF25452"/>
    </source>
</evidence>
<feature type="domain" description="Transmembrane protein 225" evidence="5">
    <location>
        <begin position="3"/>
        <end position="162"/>
    </location>
</feature>
<evidence type="ECO:0000256" key="3">
    <source>
        <dbReference type="ARBA" id="ARBA00023136"/>
    </source>
</evidence>
<evidence type="ECO:0000256" key="1">
    <source>
        <dbReference type="ARBA" id="ARBA00004141"/>
    </source>
</evidence>
<dbReference type="PANTHER" id="PTHR36477">
    <property type="entry name" value="TRANSMEMBRANE PROTEIN 225"/>
    <property type="match status" value="1"/>
</dbReference>
<feature type="transmembrane region" description="Helical" evidence="4">
    <location>
        <begin position="136"/>
        <end position="157"/>
    </location>
</feature>
<dbReference type="KEGG" id="vpc:102540248"/>
<dbReference type="GO" id="GO:0016020">
    <property type="term" value="C:membrane"/>
    <property type="evidence" value="ECO:0007669"/>
    <property type="project" value="UniProtKB-SubCell"/>
</dbReference>
<feature type="transmembrane region" description="Helical" evidence="4">
    <location>
        <begin position="66"/>
        <end position="83"/>
    </location>
</feature>
<dbReference type="InterPro" id="IPR057351">
    <property type="entry name" value="TM225_dom"/>
</dbReference>
<sequence>MAQIRNVQATNMLFSSWALVFLVIGIILEQWVELKLGPEKPSLPHSPWICCTTDWPEGGLKVVRDMMLLVFSLSLLHNLLLGLEFTYMIPQTKHILFMTASLSFFTGALLLSALVLYQHHLRQAESVYHYSYRVTWNFFIAYSTIFFFIASGFLSFLQHKQSMNSSASLTIIPESAQEGQVMEQSGASVKDLALPADAAVPRSIVHVHVTQAKDSPSRTQVQGRRVTWAL</sequence>
<gene>
    <name evidence="7" type="primary">TMEM225</name>
</gene>
<keyword evidence="6" id="KW-1185">Reference proteome</keyword>
<evidence type="ECO:0000256" key="2">
    <source>
        <dbReference type="ARBA" id="ARBA00022692"/>
    </source>
</evidence>
<feature type="transmembrane region" description="Helical" evidence="4">
    <location>
        <begin position="95"/>
        <end position="116"/>
    </location>
</feature>
<protein>
    <submittedName>
        <fullName evidence="7">Transmembrane protein 225 isoform X1</fullName>
    </submittedName>
</protein>
<dbReference type="Pfam" id="PF25452">
    <property type="entry name" value="TM225"/>
    <property type="match status" value="1"/>
</dbReference>
<reference evidence="7" key="1">
    <citation type="submission" date="2025-08" db="UniProtKB">
        <authorList>
            <consortium name="RefSeq"/>
        </authorList>
    </citation>
    <scope>IDENTIFICATION</scope>
</reference>
<keyword evidence="2 4" id="KW-0812">Transmembrane</keyword>
<keyword evidence="4" id="KW-1133">Transmembrane helix</keyword>
<keyword evidence="3 4" id="KW-0472">Membrane</keyword>
<dbReference type="PANTHER" id="PTHR36477:SF1">
    <property type="entry name" value="TRANSMEMBRANE PROTEIN 225"/>
    <property type="match status" value="1"/>
</dbReference>
<feature type="transmembrane region" description="Helical" evidence="4">
    <location>
        <begin position="12"/>
        <end position="32"/>
    </location>
</feature>
<evidence type="ECO:0000313" key="6">
    <source>
        <dbReference type="Proteomes" id="UP001652581"/>
    </source>
</evidence>
<dbReference type="AlphaFoldDB" id="A0A6I9ID60"/>
<dbReference type="RefSeq" id="XP_006209885.2">
    <property type="nucleotide sequence ID" value="XM_006209823.4"/>
</dbReference>
<organism evidence="6 7">
    <name type="scientific">Vicugna pacos</name>
    <name type="common">Alpaca</name>
    <name type="synonym">Lama pacos</name>
    <dbReference type="NCBI Taxonomy" id="30538"/>
    <lineage>
        <taxon>Eukaryota</taxon>
        <taxon>Metazoa</taxon>
        <taxon>Chordata</taxon>
        <taxon>Craniata</taxon>
        <taxon>Vertebrata</taxon>
        <taxon>Euteleostomi</taxon>
        <taxon>Mammalia</taxon>
        <taxon>Eutheria</taxon>
        <taxon>Laurasiatheria</taxon>
        <taxon>Artiodactyla</taxon>
        <taxon>Tylopoda</taxon>
        <taxon>Camelidae</taxon>
        <taxon>Vicugna</taxon>
    </lineage>
</organism>
<evidence type="ECO:0000313" key="7">
    <source>
        <dbReference type="RefSeq" id="XP_006209885.2"/>
    </source>
</evidence>
<dbReference type="InParanoid" id="A0A6I9ID60"/>